<protein>
    <submittedName>
        <fullName evidence="2">Uncharacterized protein</fullName>
    </submittedName>
</protein>
<reference evidence="2" key="1">
    <citation type="submission" date="2022-11" db="UniProtKB">
        <authorList>
            <consortium name="WormBaseParasite"/>
        </authorList>
    </citation>
    <scope>IDENTIFICATION</scope>
</reference>
<dbReference type="Proteomes" id="UP000887565">
    <property type="component" value="Unplaced"/>
</dbReference>
<dbReference type="AlphaFoldDB" id="A0A915KS16"/>
<name>A0A915KS16_ROMCU</name>
<organism evidence="1 2">
    <name type="scientific">Romanomermis culicivorax</name>
    <name type="common">Nematode worm</name>
    <dbReference type="NCBI Taxonomy" id="13658"/>
    <lineage>
        <taxon>Eukaryota</taxon>
        <taxon>Metazoa</taxon>
        <taxon>Ecdysozoa</taxon>
        <taxon>Nematoda</taxon>
        <taxon>Enoplea</taxon>
        <taxon>Dorylaimia</taxon>
        <taxon>Mermithida</taxon>
        <taxon>Mermithoidea</taxon>
        <taxon>Mermithidae</taxon>
        <taxon>Romanomermis</taxon>
    </lineage>
</organism>
<sequence>MPAAAMVSASAPTPALPQLPPKYRRLVTLNPSMMLKTTGDASLIALYRLMEAADVVLLAPAALRILGPEVARGPLEFITNGTIWATLVNKILLDGEPSSPAVDTIRHAVEQASPNAQPPAVVDALPSTRMRGAQRLVAIAQQQPVTATTNSLMEVANAFGETLRPVNDNVSIIEASPFLMATALLSPKIGVLCEVHPCGGLVIHFPGEEPISSDDNEE</sequence>
<keyword evidence="1" id="KW-1185">Reference proteome</keyword>
<evidence type="ECO:0000313" key="2">
    <source>
        <dbReference type="WBParaSite" id="nRc.2.0.1.t40890-RA"/>
    </source>
</evidence>
<proteinExistence type="predicted"/>
<evidence type="ECO:0000313" key="1">
    <source>
        <dbReference type="Proteomes" id="UP000887565"/>
    </source>
</evidence>
<dbReference type="WBParaSite" id="nRc.2.0.1.t40890-RA">
    <property type="protein sequence ID" value="nRc.2.0.1.t40890-RA"/>
    <property type="gene ID" value="nRc.2.0.1.g40890"/>
</dbReference>
<accession>A0A915KS16</accession>